<name>A0ABC8QJD3_9RALS</name>
<organism evidence="1 2">
    <name type="scientific">Ralstonia holmesii</name>
    <dbReference type="NCBI Taxonomy" id="3058602"/>
    <lineage>
        <taxon>Bacteria</taxon>
        <taxon>Pseudomonadati</taxon>
        <taxon>Pseudomonadota</taxon>
        <taxon>Betaproteobacteria</taxon>
        <taxon>Burkholderiales</taxon>
        <taxon>Burkholderiaceae</taxon>
        <taxon>Ralstonia</taxon>
    </lineage>
</organism>
<dbReference type="EMBL" id="CATZAT010000020">
    <property type="protein sequence ID" value="CAJ0806772.1"/>
    <property type="molecule type" value="Genomic_DNA"/>
</dbReference>
<evidence type="ECO:0000313" key="2">
    <source>
        <dbReference type="Proteomes" id="UP001189663"/>
    </source>
</evidence>
<keyword evidence="2" id="KW-1185">Reference proteome</keyword>
<comment type="caution">
    <text evidence="1">The sequence shown here is derived from an EMBL/GenBank/DDBJ whole genome shotgun (WGS) entry which is preliminary data.</text>
</comment>
<evidence type="ECO:0000313" key="1">
    <source>
        <dbReference type="EMBL" id="CAJ0806772.1"/>
    </source>
</evidence>
<gene>
    <name evidence="1" type="ORF">LMG18096_04850</name>
</gene>
<proteinExistence type="predicted"/>
<accession>A0ABC8QJD3</accession>
<sequence length="71" mass="7582">MTTHHCPDCHSLTAPNGTIIRSGRQREALYRCNGHSCGTVFSHALPAGAAPNSIQTYSQAGNAQDLIRTDC</sequence>
<evidence type="ECO:0008006" key="3">
    <source>
        <dbReference type="Google" id="ProtNLM"/>
    </source>
</evidence>
<dbReference type="RefSeq" id="WP_316684858.1">
    <property type="nucleotide sequence ID" value="NZ_CATZAT010000020.1"/>
</dbReference>
<protein>
    <recommendedName>
        <fullName evidence="3">Transcriptional regulator</fullName>
    </recommendedName>
</protein>
<reference evidence="1 2" key="1">
    <citation type="submission" date="2023-07" db="EMBL/GenBank/DDBJ databases">
        <authorList>
            <person name="Peeters C."/>
        </authorList>
    </citation>
    <scope>NUCLEOTIDE SEQUENCE [LARGE SCALE GENOMIC DNA]</scope>
    <source>
        <strain evidence="1 2">LMG 18096</strain>
    </source>
</reference>
<dbReference type="Proteomes" id="UP001189663">
    <property type="component" value="Unassembled WGS sequence"/>
</dbReference>
<dbReference type="AlphaFoldDB" id="A0ABC8QJD3"/>